<dbReference type="Pfam" id="PF01408">
    <property type="entry name" value="GFO_IDH_MocA"/>
    <property type="match status" value="1"/>
</dbReference>
<dbReference type="AlphaFoldDB" id="A0A380TFX9"/>
<protein>
    <recommendedName>
        <fullName evidence="4">Oxidoreductase domain protein</fullName>
    </recommendedName>
</protein>
<evidence type="ECO:0000259" key="1">
    <source>
        <dbReference type="Pfam" id="PF01408"/>
    </source>
</evidence>
<dbReference type="Gene3D" id="3.40.50.720">
    <property type="entry name" value="NAD(P)-binding Rossmann-like Domain"/>
    <property type="match status" value="1"/>
</dbReference>
<dbReference type="Gene3D" id="3.30.360.10">
    <property type="entry name" value="Dihydrodipicolinate Reductase, domain 2"/>
    <property type="match status" value="1"/>
</dbReference>
<accession>A0A380TFX9</accession>
<dbReference type="GO" id="GO:0000166">
    <property type="term" value="F:nucleotide binding"/>
    <property type="evidence" value="ECO:0007669"/>
    <property type="project" value="InterPro"/>
</dbReference>
<evidence type="ECO:0000259" key="2">
    <source>
        <dbReference type="Pfam" id="PF19051"/>
    </source>
</evidence>
<proteinExistence type="predicted"/>
<dbReference type="InterPro" id="IPR006311">
    <property type="entry name" value="TAT_signal"/>
</dbReference>
<dbReference type="InterPro" id="IPR036291">
    <property type="entry name" value="NAD(P)-bd_dom_sf"/>
</dbReference>
<dbReference type="Pfam" id="PF19051">
    <property type="entry name" value="GFO_IDH_MocA_C2"/>
    <property type="match status" value="1"/>
</dbReference>
<dbReference type="PROSITE" id="PS51318">
    <property type="entry name" value="TAT"/>
    <property type="match status" value="1"/>
</dbReference>
<organism evidence="3">
    <name type="scientific">metagenome</name>
    <dbReference type="NCBI Taxonomy" id="256318"/>
    <lineage>
        <taxon>unclassified sequences</taxon>
        <taxon>metagenomes</taxon>
    </lineage>
</organism>
<feature type="domain" description="Gfo/Idh/MocA-like oxidoreductase N-terminal" evidence="1">
    <location>
        <begin position="47"/>
        <end position="179"/>
    </location>
</feature>
<dbReference type="EMBL" id="UIDG01000223">
    <property type="protein sequence ID" value="SUS06564.1"/>
    <property type="molecule type" value="Genomic_DNA"/>
</dbReference>
<reference evidence="3" key="1">
    <citation type="submission" date="2018-07" db="EMBL/GenBank/DDBJ databases">
        <authorList>
            <person name="Quirk P.G."/>
            <person name="Krulwich T.A."/>
        </authorList>
    </citation>
    <scope>NUCLEOTIDE SEQUENCE</scope>
</reference>
<gene>
    <name evidence="3" type="ORF">DF3PB_30017</name>
</gene>
<dbReference type="PANTHER" id="PTHR43818:SF5">
    <property type="entry name" value="OXIDOREDUCTASE FAMILY PROTEIN"/>
    <property type="match status" value="1"/>
</dbReference>
<name>A0A380TFX9_9ZZZZ</name>
<dbReference type="InterPro" id="IPR000683">
    <property type="entry name" value="Gfo/Idh/MocA-like_OxRdtase_N"/>
</dbReference>
<dbReference type="InterPro" id="IPR043906">
    <property type="entry name" value="Gfo/Idh/MocA_OxRdtase_bact_C"/>
</dbReference>
<dbReference type="SUPFAM" id="SSF51735">
    <property type="entry name" value="NAD(P)-binding Rossmann-fold domains"/>
    <property type="match status" value="1"/>
</dbReference>
<dbReference type="InterPro" id="IPR019546">
    <property type="entry name" value="TAT_signal_bac_arc"/>
</dbReference>
<dbReference type="PANTHER" id="PTHR43818">
    <property type="entry name" value="BCDNA.GH03377"/>
    <property type="match status" value="1"/>
</dbReference>
<evidence type="ECO:0008006" key="4">
    <source>
        <dbReference type="Google" id="ProtNLM"/>
    </source>
</evidence>
<evidence type="ECO:0000313" key="3">
    <source>
        <dbReference type="EMBL" id="SUS06564.1"/>
    </source>
</evidence>
<dbReference type="NCBIfam" id="TIGR01409">
    <property type="entry name" value="TAT_signal_seq"/>
    <property type="match status" value="1"/>
</dbReference>
<sequence length="453" mass="50189">MTFTPPISRRRFLRTATGAAGAALTGPLILPAGLFGASDRPAPSNRINIGLIGTGRQGLLINLPMLLNEDDVQVVAVCDVDAWRMNEAKTKTDAFYADAQTSGAYKSCAVHRDFRELLARTDIDAVMISTPDHWHVPIAMAAARAGKDILCEKPISRNVAEGRKLADLMVQTKRVFRVDSEFRTSRRFHDPAQWVRNGRIGRLTRIITTVPVEVDMGPQPEMPVPSELDYDLWLGPAPFAPYTLHRVHPRMDATGRPGWICIRDYADGQLATWGAHLNDIAMWANDTERTGPVEIEGTGKFPPPENLWNTLREFSVDMTFANGVKLTCKSGDLPALRFEGTEGWIDIPTGTGRTTASSESLLKWKPGPNDLTLPSKRTEKRDFLDCVKTRGPTMCDAECGHRVSTLVFLAQAAIRCGRKLRWDPVKEEIIGDDEARRFLQPKPARAPWADIGA</sequence>
<feature type="domain" description="Gfo/Idh/MocA-like oxidoreductase bacterial type C-terminal" evidence="2">
    <location>
        <begin position="221"/>
        <end position="449"/>
    </location>
</feature>
<dbReference type="InterPro" id="IPR050463">
    <property type="entry name" value="Gfo/Idh/MocA_oxidrdct_glycsds"/>
</dbReference>
<dbReference type="SUPFAM" id="SSF55347">
    <property type="entry name" value="Glyceraldehyde-3-phosphate dehydrogenase-like, C-terminal domain"/>
    <property type="match status" value="1"/>
</dbReference>